<proteinExistence type="predicted"/>
<evidence type="ECO:0000313" key="1">
    <source>
        <dbReference type="EMBL" id="MDP9765495.1"/>
    </source>
</evidence>
<name>A0ABT9MFX5_9DEIO</name>
<dbReference type="Proteomes" id="UP001232163">
    <property type="component" value="Unassembled WGS sequence"/>
</dbReference>
<reference evidence="1 2" key="1">
    <citation type="submission" date="2023-07" db="EMBL/GenBank/DDBJ databases">
        <title>Genomic Encyclopedia of Type Strains, Phase IV (KMG-IV): sequencing the most valuable type-strain genomes for metagenomic binning, comparative biology and taxonomic classification.</title>
        <authorList>
            <person name="Goeker M."/>
        </authorList>
    </citation>
    <scope>NUCLEOTIDE SEQUENCE [LARGE SCALE GENOMIC DNA]</scope>
    <source>
        <strain evidence="1 2">NIO-1023</strain>
    </source>
</reference>
<evidence type="ECO:0000313" key="2">
    <source>
        <dbReference type="Proteomes" id="UP001232163"/>
    </source>
</evidence>
<gene>
    <name evidence="1" type="ORF">QO006_002946</name>
</gene>
<comment type="caution">
    <text evidence="1">The sequence shown here is derived from an EMBL/GenBank/DDBJ whole genome shotgun (WGS) entry which is preliminary data.</text>
</comment>
<protein>
    <submittedName>
        <fullName evidence="1">Uncharacterized protein</fullName>
    </submittedName>
</protein>
<sequence>MTGSYLRYRTSRAGAWREIPLSAVLAADRRAVAQRSWPVAYRAALDGTEAYVTLSGQGVLLTLQGGRRLLLGTRQPEAMIQAVQSCIDPIR</sequence>
<accession>A0ABT9MFX5</accession>
<dbReference type="EMBL" id="JAURUR010000012">
    <property type="protein sequence ID" value="MDP9765495.1"/>
    <property type="molecule type" value="Genomic_DNA"/>
</dbReference>
<dbReference type="RefSeq" id="WP_307467602.1">
    <property type="nucleotide sequence ID" value="NZ_JAURUR010000012.1"/>
</dbReference>
<keyword evidence="2" id="KW-1185">Reference proteome</keyword>
<organism evidence="1 2">
    <name type="scientific">Deinococcus enclensis</name>
    <dbReference type="NCBI Taxonomy" id="1049582"/>
    <lineage>
        <taxon>Bacteria</taxon>
        <taxon>Thermotogati</taxon>
        <taxon>Deinococcota</taxon>
        <taxon>Deinococci</taxon>
        <taxon>Deinococcales</taxon>
        <taxon>Deinococcaceae</taxon>
        <taxon>Deinococcus</taxon>
    </lineage>
</organism>